<feature type="compositionally biased region" description="Basic and acidic residues" evidence="1">
    <location>
        <begin position="139"/>
        <end position="151"/>
    </location>
</feature>
<dbReference type="EMBL" id="LT960614">
    <property type="protein sequence ID" value="SON57021.1"/>
    <property type="molecule type" value="Genomic_DNA"/>
</dbReference>
<dbReference type="Gene3D" id="2.30.30.40">
    <property type="entry name" value="SH3 Domains"/>
    <property type="match status" value="1"/>
</dbReference>
<dbReference type="Proteomes" id="UP000223606">
    <property type="component" value="Chromosome 1"/>
</dbReference>
<feature type="domain" description="SH3b" evidence="3">
    <location>
        <begin position="25"/>
        <end position="87"/>
    </location>
</feature>
<name>A0A2C9DBB0_9HYPH</name>
<evidence type="ECO:0000256" key="1">
    <source>
        <dbReference type="SAM" id="MobiDB-lite"/>
    </source>
</evidence>
<feature type="compositionally biased region" description="Basic and acidic residues" evidence="1">
    <location>
        <begin position="158"/>
        <end position="223"/>
    </location>
</feature>
<feature type="signal peptide" evidence="2">
    <location>
        <begin position="1"/>
        <end position="22"/>
    </location>
</feature>
<dbReference type="RefSeq" id="WP_157775710.1">
    <property type="nucleotide sequence ID" value="NZ_LT960614.1"/>
</dbReference>
<feature type="region of interest" description="Disordered" evidence="1">
    <location>
        <begin position="139"/>
        <end position="223"/>
    </location>
</feature>
<dbReference type="SMART" id="SM00287">
    <property type="entry name" value="SH3b"/>
    <property type="match status" value="1"/>
</dbReference>
<protein>
    <recommendedName>
        <fullName evidence="3">SH3b domain-containing protein</fullName>
    </recommendedName>
</protein>
<dbReference type="Pfam" id="PF08239">
    <property type="entry name" value="SH3_3"/>
    <property type="match status" value="1"/>
</dbReference>
<evidence type="ECO:0000256" key="2">
    <source>
        <dbReference type="SAM" id="SignalP"/>
    </source>
</evidence>
<dbReference type="KEGG" id="hdi:HDIA_3480"/>
<dbReference type="InterPro" id="IPR003646">
    <property type="entry name" value="SH3-like_bac-type"/>
</dbReference>
<gene>
    <name evidence="4" type="ORF">HDIA_3480</name>
</gene>
<evidence type="ECO:0000313" key="4">
    <source>
        <dbReference type="EMBL" id="SON57021.1"/>
    </source>
</evidence>
<evidence type="ECO:0000313" key="5">
    <source>
        <dbReference type="Proteomes" id="UP000223606"/>
    </source>
</evidence>
<evidence type="ECO:0000259" key="3">
    <source>
        <dbReference type="SMART" id="SM00287"/>
    </source>
</evidence>
<organism evidence="4 5">
    <name type="scientific">Hartmannibacter diazotrophicus</name>
    <dbReference type="NCBI Taxonomy" id="1482074"/>
    <lineage>
        <taxon>Bacteria</taxon>
        <taxon>Pseudomonadati</taxon>
        <taxon>Pseudomonadota</taxon>
        <taxon>Alphaproteobacteria</taxon>
        <taxon>Hyphomicrobiales</taxon>
        <taxon>Pleomorphomonadaceae</taxon>
        <taxon>Hartmannibacter</taxon>
    </lineage>
</organism>
<proteinExistence type="predicted"/>
<keyword evidence="2" id="KW-0732">Signal</keyword>
<keyword evidence="5" id="KW-1185">Reference proteome</keyword>
<dbReference type="AlphaFoldDB" id="A0A2C9DBB0"/>
<accession>A0A2C9DBB0</accession>
<dbReference type="OrthoDB" id="8074373at2"/>
<feature type="chain" id="PRO_5012925910" description="SH3b domain-containing protein" evidence="2">
    <location>
        <begin position="23"/>
        <end position="223"/>
    </location>
</feature>
<reference evidence="5" key="1">
    <citation type="submission" date="2017-09" db="EMBL/GenBank/DDBJ databases">
        <title>Genome sequence of Nannocystis excedens DSM 71.</title>
        <authorList>
            <person name="Blom J."/>
        </authorList>
    </citation>
    <scope>NUCLEOTIDE SEQUENCE [LARGE SCALE GENOMIC DNA]</scope>
    <source>
        <strain evidence="5">type strain: E19</strain>
    </source>
</reference>
<sequence>MTRTRGLALLAGLLFTFFGATAAFAFNGYATANVNMRAGPGVNYPRVLTVRAGAPLTVYGCVRGGNWCDVAAYSARGWVSGRYISGQYGGRRVIVPNVLPQIGVPIITFGIDNYWNRHYRDRPFYRDWRRDHYRPHEPRYNDWRPPRRDVRPPVVVRPRPDDRGDWRRDRDNRRDRDYRRDRDRDHRRSDWDTRRDPRRDGNKPPPAFRKECDPARRNPADCF</sequence>